<keyword evidence="1" id="KW-0560">Oxidoreductase</keyword>
<name>A0A5J6HWR9_STRC4</name>
<dbReference type="GO" id="GO:0042602">
    <property type="term" value="F:riboflavin reductase (NADPH) activity"/>
    <property type="evidence" value="ECO:0007669"/>
    <property type="project" value="TreeGrafter"/>
</dbReference>
<dbReference type="Gene3D" id="2.30.110.10">
    <property type="entry name" value="Electron Transport, Fmn-binding Protein, Chain A"/>
    <property type="match status" value="1"/>
</dbReference>
<accession>A0A5J6HWR9</accession>
<sequence>MPYSATWSWRHEPGGRAGPSALHVLKRARVVSANKFWTVLARFPSGVTLGTARGDRGGARGLTASAFCSVSWDPPLVLAGVARSARTLTAIQEAGRFEISHLGDHIARW</sequence>
<reference evidence="3 4" key="1">
    <citation type="submission" date="2017-09" db="EMBL/GenBank/DDBJ databases">
        <authorList>
            <person name="Lee N."/>
            <person name="Cho B.-K."/>
        </authorList>
    </citation>
    <scope>NUCLEOTIDE SEQUENCE [LARGE SCALE GENOMIC DNA]</scope>
    <source>
        <strain evidence="3 4">ATCC 13740</strain>
    </source>
</reference>
<dbReference type="EMBL" id="CP023694">
    <property type="protein sequence ID" value="QEV22791.1"/>
    <property type="molecule type" value="Genomic_DNA"/>
</dbReference>
<dbReference type="PANTHER" id="PTHR30466:SF1">
    <property type="entry name" value="FMN REDUCTASE (NADH) RUTF"/>
    <property type="match status" value="1"/>
</dbReference>
<proteinExistence type="predicted"/>
<dbReference type="AlphaFoldDB" id="A0A5J6HWR9"/>
<evidence type="ECO:0000256" key="1">
    <source>
        <dbReference type="ARBA" id="ARBA00023002"/>
    </source>
</evidence>
<protein>
    <submittedName>
        <fullName evidence="3">Flavin reductase</fullName>
    </submittedName>
</protein>
<dbReference type="GO" id="GO:0006208">
    <property type="term" value="P:pyrimidine nucleobase catabolic process"/>
    <property type="evidence" value="ECO:0007669"/>
    <property type="project" value="TreeGrafter"/>
</dbReference>
<dbReference type="Pfam" id="PF01613">
    <property type="entry name" value="Flavin_Reduct"/>
    <property type="match status" value="1"/>
</dbReference>
<dbReference type="Proteomes" id="UP000326598">
    <property type="component" value="Chromosome"/>
</dbReference>
<dbReference type="InterPro" id="IPR012349">
    <property type="entry name" value="Split_barrel_FMN-bd"/>
</dbReference>
<dbReference type="GO" id="GO:0010181">
    <property type="term" value="F:FMN binding"/>
    <property type="evidence" value="ECO:0007669"/>
    <property type="project" value="InterPro"/>
</dbReference>
<evidence type="ECO:0000313" key="4">
    <source>
        <dbReference type="Proteomes" id="UP000326598"/>
    </source>
</evidence>
<evidence type="ECO:0000313" key="3">
    <source>
        <dbReference type="EMBL" id="QEV22791.1"/>
    </source>
</evidence>
<dbReference type="InterPro" id="IPR050268">
    <property type="entry name" value="NADH-dep_flavin_reductase"/>
</dbReference>
<dbReference type="KEGG" id="scoe:CP976_00275"/>
<dbReference type="PANTHER" id="PTHR30466">
    <property type="entry name" value="FLAVIN REDUCTASE"/>
    <property type="match status" value="1"/>
</dbReference>
<dbReference type="InterPro" id="IPR002563">
    <property type="entry name" value="Flavin_Rdtase-like_dom"/>
</dbReference>
<organism evidence="3 4">
    <name type="scientific">Streptomyces coeruleorubidus</name>
    <dbReference type="NCBI Taxonomy" id="116188"/>
    <lineage>
        <taxon>Bacteria</taxon>
        <taxon>Bacillati</taxon>
        <taxon>Actinomycetota</taxon>
        <taxon>Actinomycetes</taxon>
        <taxon>Kitasatosporales</taxon>
        <taxon>Streptomycetaceae</taxon>
        <taxon>Streptomyces</taxon>
    </lineage>
</organism>
<evidence type="ECO:0000259" key="2">
    <source>
        <dbReference type="Pfam" id="PF01613"/>
    </source>
</evidence>
<gene>
    <name evidence="3" type="ORF">CP976_00275</name>
</gene>
<dbReference type="SUPFAM" id="SSF50475">
    <property type="entry name" value="FMN-binding split barrel"/>
    <property type="match status" value="1"/>
</dbReference>
<feature type="domain" description="Flavin reductase like" evidence="2">
    <location>
        <begin position="41"/>
        <end position="105"/>
    </location>
</feature>